<feature type="transmembrane region" description="Helical" evidence="12">
    <location>
        <begin position="160"/>
        <end position="187"/>
    </location>
</feature>
<keyword evidence="3" id="KW-1003">Cell membrane</keyword>
<dbReference type="InterPro" id="IPR013295">
    <property type="entry name" value="MAL"/>
</dbReference>
<accession>A0A8C6ST66</accession>
<dbReference type="GO" id="GO:0042552">
    <property type="term" value="P:myelination"/>
    <property type="evidence" value="ECO:0007669"/>
    <property type="project" value="TreeGrafter"/>
</dbReference>
<comment type="subcellular location">
    <subcellularLocation>
        <location evidence="1">Apical cell membrane</location>
        <topology evidence="1">Multi-pass membrane protein</topology>
    </subcellularLocation>
    <subcellularLocation>
        <location evidence="8">Myelin membrane</location>
        <topology evidence="8">Multi-pass membrane protein</topology>
    </subcellularLocation>
</comment>
<protein>
    <recommendedName>
        <fullName evidence="9">Plasmolipin</fullName>
    </recommendedName>
    <alternativeName>
        <fullName evidence="10">Plasma membrane proteolipid</fullName>
    </alternativeName>
</protein>
<dbReference type="InterPro" id="IPR050578">
    <property type="entry name" value="MARVEL-CKLF_proteins"/>
</dbReference>
<feature type="transmembrane region" description="Helical" evidence="12">
    <location>
        <begin position="95"/>
        <end position="120"/>
    </location>
</feature>
<dbReference type="InterPro" id="IPR008253">
    <property type="entry name" value="Marvel"/>
</dbReference>
<evidence type="ECO:0000256" key="5">
    <source>
        <dbReference type="ARBA" id="ARBA00022989"/>
    </source>
</evidence>
<evidence type="ECO:0000259" key="13">
    <source>
        <dbReference type="PROSITE" id="PS51225"/>
    </source>
</evidence>
<organism evidence="14 15">
    <name type="scientific">Neogobius melanostomus</name>
    <name type="common">round goby</name>
    <dbReference type="NCBI Taxonomy" id="47308"/>
    <lineage>
        <taxon>Eukaryota</taxon>
        <taxon>Metazoa</taxon>
        <taxon>Chordata</taxon>
        <taxon>Craniata</taxon>
        <taxon>Vertebrata</taxon>
        <taxon>Euteleostomi</taxon>
        <taxon>Actinopterygii</taxon>
        <taxon>Neopterygii</taxon>
        <taxon>Teleostei</taxon>
        <taxon>Neoteleostei</taxon>
        <taxon>Acanthomorphata</taxon>
        <taxon>Gobiaria</taxon>
        <taxon>Gobiiformes</taxon>
        <taxon>Gobioidei</taxon>
        <taxon>Gobiidae</taxon>
        <taxon>Benthophilinae</taxon>
        <taxon>Neogobiini</taxon>
        <taxon>Neogobius</taxon>
    </lineage>
</organism>
<dbReference type="PANTHER" id="PTHR22776:SF9">
    <property type="entry name" value="PLASMOLIPIN"/>
    <property type="match status" value="1"/>
</dbReference>
<keyword evidence="5 12" id="KW-1133">Transmembrane helix</keyword>
<dbReference type="PANTHER" id="PTHR22776">
    <property type="entry name" value="MARVEL-CONTAINING POTENTIAL LIPID RAFT-ASSOCIATED PROTEIN"/>
    <property type="match status" value="1"/>
</dbReference>
<evidence type="ECO:0000256" key="8">
    <source>
        <dbReference type="ARBA" id="ARBA00049979"/>
    </source>
</evidence>
<comment type="subunit">
    <text evidence="2">Forms oligomers.</text>
</comment>
<name>A0A8C6ST66_9GOBI</name>
<sequence length="203" mass="21943">MAVQRWAVVEVWPSRKRSLAGEFPSKVTTETGAPSAQSSQQGGNNLRGLAFQVSSGMDMSFIRSIPAILMIAEIVLGLLHWALIAGTPFHGIPAYGWVMFVAVTSCLITLILFFVILFSVQRKLPSVPWTLVVMVYFSAVAVLYLTAFSTNAAFVYWGYYYGHFAAASFFAAVVTVAYGGSAVFAYLDWKGDGGNAATNTVPT</sequence>
<dbReference type="Ensembl" id="ENSNMLT00000012829.1">
    <property type="protein sequence ID" value="ENSNMLP00000011343.1"/>
    <property type="gene ID" value="ENSNMLG00000007775.1"/>
</dbReference>
<evidence type="ECO:0000313" key="15">
    <source>
        <dbReference type="Proteomes" id="UP000694523"/>
    </source>
</evidence>
<dbReference type="GO" id="GO:0016324">
    <property type="term" value="C:apical plasma membrane"/>
    <property type="evidence" value="ECO:0007669"/>
    <property type="project" value="UniProtKB-SubCell"/>
</dbReference>
<keyword evidence="15" id="KW-1185">Reference proteome</keyword>
<feature type="domain" description="MARVEL" evidence="13">
    <location>
        <begin position="61"/>
        <end position="190"/>
    </location>
</feature>
<evidence type="ECO:0000256" key="1">
    <source>
        <dbReference type="ARBA" id="ARBA00004424"/>
    </source>
</evidence>
<evidence type="ECO:0000256" key="11">
    <source>
        <dbReference type="PROSITE-ProRule" id="PRU00581"/>
    </source>
</evidence>
<evidence type="ECO:0000256" key="9">
    <source>
        <dbReference type="ARBA" id="ARBA00050024"/>
    </source>
</evidence>
<feature type="transmembrane region" description="Helical" evidence="12">
    <location>
        <begin position="127"/>
        <end position="148"/>
    </location>
</feature>
<keyword evidence="6 11" id="KW-0472">Membrane</keyword>
<evidence type="ECO:0000256" key="10">
    <source>
        <dbReference type="ARBA" id="ARBA00050050"/>
    </source>
</evidence>
<evidence type="ECO:0000313" key="14">
    <source>
        <dbReference type="Ensembl" id="ENSNMLP00000011343.1"/>
    </source>
</evidence>
<evidence type="ECO:0000256" key="2">
    <source>
        <dbReference type="ARBA" id="ARBA00011815"/>
    </source>
</evidence>
<keyword evidence="4 11" id="KW-0812">Transmembrane</keyword>
<dbReference type="AlphaFoldDB" id="A0A8C6ST66"/>
<proteinExistence type="inferred from homology"/>
<reference evidence="14" key="2">
    <citation type="submission" date="2025-09" db="UniProtKB">
        <authorList>
            <consortium name="Ensembl"/>
        </authorList>
    </citation>
    <scope>IDENTIFICATION</scope>
</reference>
<dbReference type="Pfam" id="PF01284">
    <property type="entry name" value="MARVEL"/>
    <property type="match status" value="1"/>
</dbReference>
<dbReference type="PROSITE" id="PS51225">
    <property type="entry name" value="MARVEL"/>
    <property type="match status" value="1"/>
</dbReference>
<feature type="transmembrane region" description="Helical" evidence="12">
    <location>
        <begin position="61"/>
        <end position="83"/>
    </location>
</feature>
<evidence type="ECO:0000256" key="4">
    <source>
        <dbReference type="ARBA" id="ARBA00022692"/>
    </source>
</evidence>
<evidence type="ECO:0000256" key="7">
    <source>
        <dbReference type="ARBA" id="ARBA00034721"/>
    </source>
</evidence>
<dbReference type="Proteomes" id="UP000694523">
    <property type="component" value="Unplaced"/>
</dbReference>
<comment type="similarity">
    <text evidence="7">Belongs to the MAL family.</text>
</comment>
<dbReference type="PRINTS" id="PR01884">
    <property type="entry name" value="MALPROTEIN"/>
</dbReference>
<evidence type="ECO:0000256" key="12">
    <source>
        <dbReference type="SAM" id="Phobius"/>
    </source>
</evidence>
<evidence type="ECO:0000256" key="6">
    <source>
        <dbReference type="ARBA" id="ARBA00023136"/>
    </source>
</evidence>
<evidence type="ECO:0000256" key="3">
    <source>
        <dbReference type="ARBA" id="ARBA00022475"/>
    </source>
</evidence>
<dbReference type="GO" id="GO:0043209">
    <property type="term" value="C:myelin sheath"/>
    <property type="evidence" value="ECO:0007669"/>
    <property type="project" value="UniProtKB-SubCell"/>
</dbReference>
<dbReference type="GO" id="GO:0019911">
    <property type="term" value="F:structural constituent of myelin sheath"/>
    <property type="evidence" value="ECO:0007669"/>
    <property type="project" value="TreeGrafter"/>
</dbReference>
<reference evidence="14" key="1">
    <citation type="submission" date="2025-08" db="UniProtKB">
        <authorList>
            <consortium name="Ensembl"/>
        </authorList>
    </citation>
    <scope>IDENTIFICATION</scope>
</reference>